<name>A0A7C1VZS9_DESA2</name>
<keyword evidence="1" id="KW-0547">Nucleotide-binding</keyword>
<sequence>MSLPTWWQVVLPHRDIRENRFDEAVFAADLGDVLYNKAPHEYQDAVTFFQKTYLTKGLENLLVNVLQRLNGAKDIPGVIQLQTPFGGGKTHALLALYHLIKSGKDIGHEFTVEYILGTAGLSRFPQAKVAVFVGTHADVVHGKTPWGEIAYQLGCYELIKEHDQRRIAPGKERIYKIFEKSGAALILIDEILEYIVKANRHEKTEKITQGQTLAFLQEISEAVAVCPHTALVFTLPTSALEQYDESAEKVLIQLQKVTGRIETIATPVEGMEIYEVIRKRLFDDLGEEKIRKEVAQWYFMLYQQLGSDVPAEVKETDYREKIERAYPFHPELIDVLYERWGSLSTFQRTRGVLRLLAHVVADLYKRQVPSPLIQSCLVNLLNSNIRREFIKLIGNEYDGIIAADIANKNAKAMRIDKNMGSEYEKYNLAQGIATAVFLYSFSGGERKGITLPWLRVACLREGIERAIIGDGVKKLEEELWYFHAEGKLYVFKNEPNLNRVIIDREETLSEEEVNECLKNQLKKLIGQEFEIYLWPQETRDIPDTKHFKLALLPPTFFYPHRETEIFVKEIYEKAGIGFRIYKNTLFVIALDTSQWSVLKKSLKRYLALNQIQKDIELMKTLTPQRIAELKEKIKDTEKSLPFHILSAYRHLAFMSHQGVLWYDMGLPVIGRMELITKRIKTFLEEQEKLLRHITPKYILQKTFGDTEAEKGLVEVFEIFLKTPGLPLLENINVLKETVINGAKTGILGIKIENEIYFKQTVEHIPEETIILRPEIAERLKQRQFQEKVEKEKPEKIYLETPPQKTVVEDGKTPTPFSPAPKTLPTTLQFKAGIPWDKLHTIIAGIITPLKDKGAEPEITLEIKAHTSTGLDRTTLDAKIKETLLQIGAKIEEWNEE</sequence>
<evidence type="ECO:0000313" key="1">
    <source>
        <dbReference type="EMBL" id="HEC67877.1"/>
    </source>
</evidence>
<keyword evidence="1" id="KW-0067">ATP-binding</keyword>
<accession>A0A7C1VZS9</accession>
<protein>
    <submittedName>
        <fullName evidence="1">ATP-binding protein</fullName>
    </submittedName>
</protein>
<dbReference type="InterPro" id="IPR007555">
    <property type="entry name" value="DUF499"/>
</dbReference>
<proteinExistence type="predicted"/>
<comment type="caution">
    <text evidence="1">The sequence shown here is derived from an EMBL/GenBank/DDBJ whole genome shotgun (WGS) entry which is preliminary data.</text>
</comment>
<reference evidence="1" key="1">
    <citation type="journal article" date="2020" name="mSystems">
        <title>Genome- and Community-Level Interaction Insights into Carbon Utilization and Element Cycling Functions of Hydrothermarchaeota in Hydrothermal Sediment.</title>
        <authorList>
            <person name="Zhou Z."/>
            <person name="Liu Y."/>
            <person name="Xu W."/>
            <person name="Pan J."/>
            <person name="Luo Z.H."/>
            <person name="Li M."/>
        </authorList>
    </citation>
    <scope>NUCLEOTIDE SEQUENCE [LARGE SCALE GENOMIC DNA]</scope>
    <source>
        <strain evidence="1">HyVt-389</strain>
    </source>
</reference>
<dbReference type="Pfam" id="PF04465">
    <property type="entry name" value="DUF499"/>
    <property type="match status" value="2"/>
</dbReference>
<dbReference type="Proteomes" id="UP000885738">
    <property type="component" value="Unassembled WGS sequence"/>
</dbReference>
<dbReference type="AlphaFoldDB" id="A0A7C1VZS9"/>
<dbReference type="GO" id="GO:0005524">
    <property type="term" value="F:ATP binding"/>
    <property type="evidence" value="ECO:0007669"/>
    <property type="project" value="UniProtKB-KW"/>
</dbReference>
<dbReference type="EMBL" id="DRIH01000119">
    <property type="protein sequence ID" value="HEC67877.1"/>
    <property type="molecule type" value="Genomic_DNA"/>
</dbReference>
<organism evidence="1">
    <name type="scientific">Desulfofervidus auxilii</name>
    <dbReference type="NCBI Taxonomy" id="1621989"/>
    <lineage>
        <taxon>Bacteria</taxon>
        <taxon>Pseudomonadati</taxon>
        <taxon>Thermodesulfobacteriota</taxon>
        <taxon>Candidatus Desulfofervidia</taxon>
        <taxon>Candidatus Desulfofervidales</taxon>
        <taxon>Candidatus Desulfofervidaceae</taxon>
        <taxon>Candidatus Desulfofervidus</taxon>
    </lineage>
</organism>
<gene>
    <name evidence="1" type="ORF">ENI35_03575</name>
</gene>